<evidence type="ECO:0000259" key="2">
    <source>
        <dbReference type="PROSITE" id="PS50948"/>
    </source>
</evidence>
<dbReference type="InterPro" id="IPR052774">
    <property type="entry name" value="Celegans_DevNeuronal_Protein"/>
</dbReference>
<dbReference type="PROSITE" id="PS50948">
    <property type="entry name" value="PAN"/>
    <property type="match status" value="2"/>
</dbReference>
<dbReference type="Pfam" id="PF25057">
    <property type="entry name" value="CUT_N"/>
    <property type="match status" value="1"/>
</dbReference>
<name>A0A8J2Q1E2_9HEXA</name>
<dbReference type="Pfam" id="PF14295">
    <property type="entry name" value="PAN_4"/>
    <property type="match status" value="1"/>
</dbReference>
<proteinExistence type="predicted"/>
<keyword evidence="5" id="KW-1185">Reference proteome</keyword>
<feature type="transmembrane region" description="Helical" evidence="1">
    <location>
        <begin position="83"/>
        <end position="102"/>
    </location>
</feature>
<dbReference type="PROSITE" id="PS51034">
    <property type="entry name" value="ZP_2"/>
    <property type="match status" value="1"/>
</dbReference>
<accession>A0A8J2Q1E2</accession>
<dbReference type="PANTHER" id="PTHR47327">
    <property type="entry name" value="FI18240P1-RELATED"/>
    <property type="match status" value="1"/>
</dbReference>
<feature type="domain" description="Apple" evidence="2">
    <location>
        <begin position="194"/>
        <end position="276"/>
    </location>
</feature>
<dbReference type="InterPro" id="IPR001507">
    <property type="entry name" value="ZP_dom"/>
</dbReference>
<organism evidence="4 5">
    <name type="scientific">Allacma fusca</name>
    <dbReference type="NCBI Taxonomy" id="39272"/>
    <lineage>
        <taxon>Eukaryota</taxon>
        <taxon>Metazoa</taxon>
        <taxon>Ecdysozoa</taxon>
        <taxon>Arthropoda</taxon>
        <taxon>Hexapoda</taxon>
        <taxon>Collembola</taxon>
        <taxon>Symphypleona</taxon>
        <taxon>Sminthuridae</taxon>
        <taxon>Allacma</taxon>
    </lineage>
</organism>
<dbReference type="CDD" id="cd01099">
    <property type="entry name" value="PAN_AP_HGF"/>
    <property type="match status" value="1"/>
</dbReference>
<evidence type="ECO:0000313" key="4">
    <source>
        <dbReference type="EMBL" id="CAG7836637.1"/>
    </source>
</evidence>
<dbReference type="Pfam" id="PF00024">
    <property type="entry name" value="PAN_1"/>
    <property type="match status" value="1"/>
</dbReference>
<keyword evidence="1" id="KW-0472">Membrane</keyword>
<dbReference type="SMART" id="SM00473">
    <property type="entry name" value="PAN_AP"/>
    <property type="match status" value="3"/>
</dbReference>
<dbReference type="EMBL" id="CAJVCH010571106">
    <property type="protein sequence ID" value="CAG7836637.1"/>
    <property type="molecule type" value="Genomic_DNA"/>
</dbReference>
<evidence type="ECO:0000256" key="1">
    <source>
        <dbReference type="SAM" id="Phobius"/>
    </source>
</evidence>
<dbReference type="InterPro" id="IPR056953">
    <property type="entry name" value="CUT_N"/>
</dbReference>
<dbReference type="Proteomes" id="UP000708208">
    <property type="component" value="Unassembled WGS sequence"/>
</dbReference>
<protein>
    <recommendedName>
        <fullName evidence="6">Cuticlin-1</fullName>
    </recommendedName>
</protein>
<reference evidence="4" key="1">
    <citation type="submission" date="2021-06" db="EMBL/GenBank/DDBJ databases">
        <authorList>
            <person name="Hodson N. C."/>
            <person name="Mongue J. A."/>
            <person name="Jaron S. K."/>
        </authorList>
    </citation>
    <scope>NUCLEOTIDE SEQUENCE</scope>
</reference>
<feature type="domain" description="ZP" evidence="3">
    <location>
        <begin position="448"/>
        <end position="681"/>
    </location>
</feature>
<dbReference type="SMART" id="SM00241">
    <property type="entry name" value="ZP"/>
    <property type="match status" value="1"/>
</dbReference>
<dbReference type="InterPro" id="IPR003609">
    <property type="entry name" value="Pan_app"/>
</dbReference>
<dbReference type="GO" id="GO:0009653">
    <property type="term" value="P:anatomical structure morphogenesis"/>
    <property type="evidence" value="ECO:0007669"/>
    <property type="project" value="TreeGrafter"/>
</dbReference>
<feature type="domain" description="Apple" evidence="2">
    <location>
        <begin position="99"/>
        <end position="186"/>
    </location>
</feature>
<keyword evidence="1" id="KW-1133">Transmembrane helix</keyword>
<keyword evidence="1" id="KW-0812">Transmembrane</keyword>
<evidence type="ECO:0000259" key="3">
    <source>
        <dbReference type="PROSITE" id="PS51034"/>
    </source>
</evidence>
<dbReference type="PANTHER" id="PTHR47327:SF1">
    <property type="entry name" value="RE15579P"/>
    <property type="match status" value="1"/>
</dbReference>
<dbReference type="OrthoDB" id="5775605at2759"/>
<sequence length="813" mass="90311">MNFVSCVPTILRSFVVRRRDQGDYLSISCPSTSSRFFHQRGSLSKGRPLVILFGYSSILSEANPQHSVSGTVIKDFKMLRRGLLNLALLSFTLGQFVSVHGLTGFEKLTDLDYRGNTYYSIRNLSLHECQGWCRQEPECAAAAFSFVVNPLAPMQETLCLLQNDTSAHNPSAVPQKAASMYYMVKLHIRSEKVCSRPWTFERVPNKMLRNLDNSLIFTSTKEACLAACLNERRFMCRSAEYNYVTLQCQLSEEDRRTAPDSAFVDATGVDYFENLCLQGNQTCKGKRNFMDAKVGVSMDRVAHYVGLHYYVDKELQASGLGGCKRACEIEEEFLCRSYLFKSQVASGYNCQLYHMDHRTLPDGPATYLNTERPLLDNGNPLGQYQENVCDEKSSAGMLDGFGSGINAGVKEGENNGIGTGGNGAFDVNAVTDGQDCDHTGTCYDVQVQCKDTRIAVQVRTNKPFNGRIYAMGRSETCNVDVIDSDVFRLDLSLSGQDCNTQSVGGVYTNTVVLQHHSVVMTKADKIYKVKCTYDISSRNITFGMMPIRDLDTISITSAPEAPPPKIRILDAFSKEVETVRIGDRLTFRIEIPNNTPYGIFARSCIAMAKDSRSTFSIIDDDGCPVEPSIFPKFNQASQSALISEYEAFRFTESYGVIFQCNVKYCLGPCPPAECTYGREKFESYGRRKRRSSDGESSAANLINATNADLTLSQEILVLDFNEEMPSVPKYSMPQDPYESYEGGRASGYGPEYTPTTSCPTRNSVLVLSVVCGLLLLILLGLNSKNSLSALNPAPEVLEDGHTWEEDSWKTGWS</sequence>
<dbReference type="AlphaFoldDB" id="A0A8J2Q1E2"/>
<evidence type="ECO:0008006" key="6">
    <source>
        <dbReference type="Google" id="ProtNLM"/>
    </source>
</evidence>
<comment type="caution">
    <text evidence="4">The sequence shown here is derived from an EMBL/GenBank/DDBJ whole genome shotgun (WGS) entry which is preliminary data.</text>
</comment>
<gene>
    <name evidence="4" type="ORF">AFUS01_LOCUS45866</name>
</gene>
<evidence type="ECO:0000313" key="5">
    <source>
        <dbReference type="Proteomes" id="UP000708208"/>
    </source>
</evidence>